<evidence type="ECO:0000313" key="2">
    <source>
        <dbReference type="Proteomes" id="UP000435802"/>
    </source>
</evidence>
<sequence length="227" mass="25020">MMLLERDGGPILVIAPHPDDETLGAGGLLLRARAAGRAIHWLIVTGITEQDWPVEKVVRRETEIDTVTKAFGFAGVHRLNLPSAKLETLPLGEIIGRIGKVVNTIKPEMILIPHRGDAHSDHHVVHAAATACAKWFRYPSVRWTLVYETLSETDAGLFSSDPFIPNIFVDISEHLEEKLHITTMFNDEIGEFPFPRSLDAIRALAMTRGAASGTRAAEAFILLRGSF</sequence>
<dbReference type="AlphaFoldDB" id="A0A6N8SM30"/>
<dbReference type="GO" id="GO:0016811">
    <property type="term" value="F:hydrolase activity, acting on carbon-nitrogen (but not peptide) bonds, in linear amides"/>
    <property type="evidence" value="ECO:0007669"/>
    <property type="project" value="TreeGrafter"/>
</dbReference>
<dbReference type="RefSeq" id="WP_160862359.1">
    <property type="nucleotide sequence ID" value="NZ_WUMK01000013.1"/>
</dbReference>
<organism evidence="1 2">
    <name type="scientific">Shinella kummerowiae</name>
    <dbReference type="NCBI Taxonomy" id="417745"/>
    <lineage>
        <taxon>Bacteria</taxon>
        <taxon>Pseudomonadati</taxon>
        <taxon>Pseudomonadota</taxon>
        <taxon>Alphaproteobacteria</taxon>
        <taxon>Hyphomicrobiales</taxon>
        <taxon>Rhizobiaceae</taxon>
        <taxon>Shinella</taxon>
    </lineage>
</organism>
<dbReference type="Pfam" id="PF02585">
    <property type="entry name" value="PIG-L"/>
    <property type="match status" value="1"/>
</dbReference>
<dbReference type="PANTHER" id="PTHR12993:SF11">
    <property type="entry name" value="N-ACETYLGLUCOSAMINYL-PHOSPHATIDYLINOSITOL DE-N-ACETYLASE"/>
    <property type="match status" value="1"/>
</dbReference>
<dbReference type="SUPFAM" id="SSF102588">
    <property type="entry name" value="LmbE-like"/>
    <property type="match status" value="1"/>
</dbReference>
<proteinExistence type="predicted"/>
<accession>A0A6N8SM30</accession>
<reference evidence="1 2" key="1">
    <citation type="submission" date="2019-12" db="EMBL/GenBank/DDBJ databases">
        <title>Shinella kummerowiae sp. nov., a symbiotic bacterium isolated from root nodules of the herbal legume Kummerowia stipulacea.</title>
        <authorList>
            <person name="Gao J."/>
        </authorList>
    </citation>
    <scope>NUCLEOTIDE SEQUENCE [LARGE SCALE GENOMIC DNA]</scope>
    <source>
        <strain evidence="1 2">CCBAU 25048</strain>
    </source>
</reference>
<dbReference type="Proteomes" id="UP000435802">
    <property type="component" value="Unassembled WGS sequence"/>
</dbReference>
<dbReference type="Gene3D" id="3.40.50.10320">
    <property type="entry name" value="LmbE-like"/>
    <property type="match status" value="1"/>
</dbReference>
<dbReference type="OrthoDB" id="9790023at2"/>
<gene>
    <name evidence="1" type="ORF">GR138_27080</name>
</gene>
<dbReference type="EMBL" id="WUMK01000013">
    <property type="protein sequence ID" value="MXN48868.1"/>
    <property type="molecule type" value="Genomic_DNA"/>
</dbReference>
<dbReference type="PANTHER" id="PTHR12993">
    <property type="entry name" value="N-ACETYLGLUCOSAMINYL-PHOSPHATIDYLINOSITOL DE-N-ACETYLASE-RELATED"/>
    <property type="match status" value="1"/>
</dbReference>
<keyword evidence="2" id="KW-1185">Reference proteome</keyword>
<comment type="caution">
    <text evidence="1">The sequence shown here is derived from an EMBL/GenBank/DDBJ whole genome shotgun (WGS) entry which is preliminary data.</text>
</comment>
<name>A0A6N8SM30_9HYPH</name>
<dbReference type="InterPro" id="IPR024078">
    <property type="entry name" value="LmbE-like_dom_sf"/>
</dbReference>
<dbReference type="InterPro" id="IPR003737">
    <property type="entry name" value="GlcNAc_PI_deacetylase-related"/>
</dbReference>
<evidence type="ECO:0000313" key="1">
    <source>
        <dbReference type="EMBL" id="MXN48868.1"/>
    </source>
</evidence>
<protein>
    <submittedName>
        <fullName evidence="1">PIG-L family deacetylase</fullName>
    </submittedName>
</protein>